<gene>
    <name evidence="2" type="ORF">DP114_08270</name>
</gene>
<sequence length="103" mass="10963">MTGGGAIQRSAPERPSGMRKASACAYASRLAVGKQGSQRWTHQTPTEGERHMLTPARLRCFVSPKGTPLRVSPAQTLLQGSIRALCAYKPGNPSRAVAPLLHA</sequence>
<dbReference type="AlphaFoldDB" id="A0A856MFN9"/>
<organism evidence="2 3">
    <name type="scientific">Brasilonema sennae CENA114</name>
    <dbReference type="NCBI Taxonomy" id="415709"/>
    <lineage>
        <taxon>Bacteria</taxon>
        <taxon>Bacillati</taxon>
        <taxon>Cyanobacteriota</taxon>
        <taxon>Cyanophyceae</taxon>
        <taxon>Nostocales</taxon>
        <taxon>Scytonemataceae</taxon>
        <taxon>Brasilonema</taxon>
        <taxon>Bromeliae group (in: Brasilonema)</taxon>
    </lineage>
</organism>
<evidence type="ECO:0000313" key="3">
    <source>
        <dbReference type="Proteomes" id="UP000503129"/>
    </source>
</evidence>
<accession>A0A856MFN9</accession>
<dbReference type="KEGG" id="bsen:DP114_08270"/>
<keyword evidence="3" id="KW-1185">Reference proteome</keyword>
<name>A0A856MFN9_9CYAN</name>
<protein>
    <submittedName>
        <fullName evidence="2">Uncharacterized protein</fullName>
    </submittedName>
</protein>
<evidence type="ECO:0000313" key="2">
    <source>
        <dbReference type="EMBL" id="QDL07897.1"/>
    </source>
</evidence>
<dbReference type="Proteomes" id="UP000503129">
    <property type="component" value="Chromosome"/>
</dbReference>
<dbReference type="EMBL" id="CP030118">
    <property type="protein sequence ID" value="QDL07897.1"/>
    <property type="molecule type" value="Genomic_DNA"/>
</dbReference>
<proteinExistence type="predicted"/>
<evidence type="ECO:0000256" key="1">
    <source>
        <dbReference type="SAM" id="MobiDB-lite"/>
    </source>
</evidence>
<feature type="region of interest" description="Disordered" evidence="1">
    <location>
        <begin position="1"/>
        <end position="21"/>
    </location>
</feature>
<reference evidence="2 3" key="1">
    <citation type="submission" date="2018-06" db="EMBL/GenBank/DDBJ databases">
        <title>Comparative genomics of Brasilonema spp. strains.</title>
        <authorList>
            <person name="Alvarenga D.O."/>
            <person name="Fiore M.F."/>
            <person name="Varani A.M."/>
        </authorList>
    </citation>
    <scope>NUCLEOTIDE SEQUENCE [LARGE SCALE GENOMIC DNA]</scope>
    <source>
        <strain evidence="2 3">CENA114</strain>
    </source>
</reference>